<dbReference type="Proteomes" id="UP000624183">
    <property type="component" value="Unassembled WGS sequence"/>
</dbReference>
<name>A0ABQ3CC90_9ACTN</name>
<protein>
    <submittedName>
        <fullName evidence="1">Uncharacterized protein</fullName>
    </submittedName>
</protein>
<sequence>MTGTTTDSTVPDGPVFSTESYAAVEKAAKSRRSLYVPSVLEHAAELLTALWAAGEKHGVAPTEWGWTTDLAGGTLDVVSRQYESAPKPERTIAKVVSLQGHLVHALNELGLTARLGGPGVIVTRGPDTPRGGFHGDADIDVRIYSDGGWAFSFAADGASVMSIVAPASEAGASQVAEVVRAFVRGELGNVFRR</sequence>
<proteinExistence type="predicted"/>
<keyword evidence="2" id="KW-1185">Reference proteome</keyword>
<organism evidence="1 2">
    <name type="scientific">Streptomyces rubiginosohelvolus</name>
    <dbReference type="NCBI Taxonomy" id="67362"/>
    <lineage>
        <taxon>Bacteria</taxon>
        <taxon>Bacillati</taxon>
        <taxon>Actinomycetota</taxon>
        <taxon>Actinomycetes</taxon>
        <taxon>Kitasatosporales</taxon>
        <taxon>Streptomycetaceae</taxon>
        <taxon>Streptomyces</taxon>
    </lineage>
</organism>
<accession>A0ABQ3CC90</accession>
<evidence type="ECO:0000313" key="1">
    <source>
        <dbReference type="EMBL" id="GGZ83755.1"/>
    </source>
</evidence>
<gene>
    <name evidence="1" type="ORF">GCM10010328_67470</name>
</gene>
<dbReference type="EMBL" id="BMUW01000036">
    <property type="protein sequence ID" value="GGZ83755.1"/>
    <property type="molecule type" value="Genomic_DNA"/>
</dbReference>
<reference evidence="2" key="1">
    <citation type="journal article" date="2019" name="Int. J. Syst. Evol. Microbiol.">
        <title>The Global Catalogue of Microorganisms (GCM) 10K type strain sequencing project: providing services to taxonomists for standard genome sequencing and annotation.</title>
        <authorList>
            <consortium name="The Broad Institute Genomics Platform"/>
            <consortium name="The Broad Institute Genome Sequencing Center for Infectious Disease"/>
            <person name="Wu L."/>
            <person name="Ma J."/>
        </authorList>
    </citation>
    <scope>NUCLEOTIDE SEQUENCE [LARGE SCALE GENOMIC DNA]</scope>
    <source>
        <strain evidence="2">JCM 4602</strain>
    </source>
</reference>
<comment type="caution">
    <text evidence="1">The sequence shown here is derived from an EMBL/GenBank/DDBJ whole genome shotgun (WGS) entry which is preliminary data.</text>
</comment>
<evidence type="ECO:0000313" key="2">
    <source>
        <dbReference type="Proteomes" id="UP000624183"/>
    </source>
</evidence>